<evidence type="ECO:0000313" key="2">
    <source>
        <dbReference type="Proteomes" id="UP001163739"/>
    </source>
</evidence>
<accession>A0ABY6MYA2</accession>
<name>A0ABY6MYA2_9ALTE</name>
<reference evidence="1" key="1">
    <citation type="submission" date="2022-06" db="EMBL/GenBank/DDBJ databases">
        <title>Alkalimarinus sp. nov., isolated from gut of a Alitta virens.</title>
        <authorList>
            <person name="Yang A.I."/>
            <person name="Shin N.-R."/>
        </authorList>
    </citation>
    <scope>NUCLEOTIDE SEQUENCE</scope>
    <source>
        <strain evidence="1">A2M4</strain>
    </source>
</reference>
<protein>
    <submittedName>
        <fullName evidence="1">Uncharacterized protein</fullName>
    </submittedName>
</protein>
<dbReference type="EMBL" id="CP100390">
    <property type="protein sequence ID" value="UZE94813.1"/>
    <property type="molecule type" value="Genomic_DNA"/>
</dbReference>
<sequence length="143" mass="16073">MKHVEKNKNEGYCAERIGPFHFMLPQKISDFLSNDVVCTLLPNLILGSEYSDDEGVFIALIPSDVWMNSLLPDIESSSWDKPEGRRLQRLALGYVSKVQCINGCIDLTSLKSIIKYSVEHGCLHDGDMLLSLGEQSVRMDTPR</sequence>
<dbReference type="RefSeq" id="WP_265046306.1">
    <property type="nucleotide sequence ID" value="NZ_CP100390.1"/>
</dbReference>
<dbReference type="Proteomes" id="UP001163739">
    <property type="component" value="Chromosome"/>
</dbReference>
<gene>
    <name evidence="1" type="ORF">NKI27_12065</name>
</gene>
<evidence type="ECO:0000313" key="1">
    <source>
        <dbReference type="EMBL" id="UZE94813.1"/>
    </source>
</evidence>
<proteinExistence type="predicted"/>
<organism evidence="1 2">
    <name type="scientific">Alkalimarinus alittae</name>
    <dbReference type="NCBI Taxonomy" id="2961619"/>
    <lineage>
        <taxon>Bacteria</taxon>
        <taxon>Pseudomonadati</taxon>
        <taxon>Pseudomonadota</taxon>
        <taxon>Gammaproteobacteria</taxon>
        <taxon>Alteromonadales</taxon>
        <taxon>Alteromonadaceae</taxon>
        <taxon>Alkalimarinus</taxon>
    </lineage>
</organism>
<keyword evidence="2" id="KW-1185">Reference proteome</keyword>